<dbReference type="InterPro" id="IPR002078">
    <property type="entry name" value="Sigma_54_int"/>
</dbReference>
<dbReference type="SMART" id="SM00382">
    <property type="entry name" value="AAA"/>
    <property type="match status" value="1"/>
</dbReference>
<dbReference type="Pfam" id="PF02954">
    <property type="entry name" value="HTH_8"/>
    <property type="match status" value="1"/>
</dbReference>
<keyword evidence="4" id="KW-0547">Nucleotide-binding</keyword>
<feature type="modified residue" description="4-aspartylphosphate" evidence="11">
    <location>
        <position position="56"/>
    </location>
</feature>
<evidence type="ECO:0000256" key="10">
    <source>
        <dbReference type="ARBA" id="ARBA00023163"/>
    </source>
</evidence>
<dbReference type="FunFam" id="3.40.50.2300:FF:000018">
    <property type="entry name" value="DNA-binding transcriptional regulator NtrC"/>
    <property type="match status" value="1"/>
</dbReference>
<evidence type="ECO:0000256" key="2">
    <source>
        <dbReference type="ARBA" id="ARBA00022490"/>
    </source>
</evidence>
<keyword evidence="8" id="KW-0238">DNA-binding</keyword>
<keyword evidence="2" id="KW-0963">Cytoplasm</keyword>
<dbReference type="GO" id="GO:0005737">
    <property type="term" value="C:cytoplasm"/>
    <property type="evidence" value="ECO:0007669"/>
    <property type="project" value="UniProtKB-SubCell"/>
</dbReference>
<organism evidence="14 15">
    <name type="scientific">Motiliproteus coralliicola</name>
    <dbReference type="NCBI Taxonomy" id="2283196"/>
    <lineage>
        <taxon>Bacteria</taxon>
        <taxon>Pseudomonadati</taxon>
        <taxon>Pseudomonadota</taxon>
        <taxon>Gammaproteobacteria</taxon>
        <taxon>Oceanospirillales</taxon>
        <taxon>Oceanospirillaceae</taxon>
        <taxon>Motiliproteus</taxon>
    </lineage>
</organism>
<dbReference type="PANTHER" id="PTHR32071:SF57">
    <property type="entry name" value="C4-DICARBOXYLATE TRANSPORT TRANSCRIPTIONAL REGULATORY PROTEIN DCTD"/>
    <property type="match status" value="1"/>
</dbReference>
<dbReference type="InterPro" id="IPR009057">
    <property type="entry name" value="Homeodomain-like_sf"/>
</dbReference>
<dbReference type="InterPro" id="IPR027417">
    <property type="entry name" value="P-loop_NTPase"/>
</dbReference>
<sequence>MAATIPSVLLIDDEKHIRSASGQTLELAGYEVQALDSAEAALALIDDHWSGVIVTDINMPGMDGLELMAKVLAIDPDLPVILITGHGDISMAVNAIRDGAYDFIEKPFPADLLVDVVKRAAEKRALTIENRTLRQELQAQSAPGPRIIGKTLPVQQMRQLLAQVADTPADILIMGETGTGKDLVARYIHENSCRKDRNFVAINCGGVPENLMESELFGHEKGAFTDAKSQRIGKLEHANGGTLFLDEIESMPMSLQIKLLRVLEERAIERLGANELIPLDLRIVAASKADLKELSAGGEFREDLYYRLNVVRVDIPSLRERRDDIPLLFQHFALIASAQYQREVPALSPARVHSLMSYDWPGNVRELRNLAERYVLLGEGCTFEFDQLIPQLDAATESLTLPEKVEQFEKMLIEEALARHDGRIKETMEQLGLPRKTLYDKMRKYRLDKQDYKPE</sequence>
<dbReference type="InterPro" id="IPR001789">
    <property type="entry name" value="Sig_transdc_resp-reg_receiver"/>
</dbReference>
<dbReference type="Gene3D" id="1.10.8.60">
    <property type="match status" value="1"/>
</dbReference>
<dbReference type="PROSITE" id="PS00676">
    <property type="entry name" value="SIGMA54_INTERACT_2"/>
    <property type="match status" value="1"/>
</dbReference>
<evidence type="ECO:0000256" key="4">
    <source>
        <dbReference type="ARBA" id="ARBA00022741"/>
    </source>
</evidence>
<dbReference type="PROSITE" id="PS00688">
    <property type="entry name" value="SIGMA54_INTERACT_3"/>
    <property type="match status" value="1"/>
</dbReference>
<comment type="subcellular location">
    <subcellularLocation>
        <location evidence="1">Cytoplasm</location>
    </subcellularLocation>
</comment>
<accession>A0A369WIC4</accession>
<dbReference type="InterPro" id="IPR002197">
    <property type="entry name" value="HTH_Fis"/>
</dbReference>
<keyword evidence="9" id="KW-0010">Activator</keyword>
<evidence type="ECO:0000259" key="13">
    <source>
        <dbReference type="PROSITE" id="PS50110"/>
    </source>
</evidence>
<dbReference type="InterPro" id="IPR025943">
    <property type="entry name" value="Sigma_54_int_dom_ATP-bd_2"/>
</dbReference>
<gene>
    <name evidence="14" type="ORF">DV711_16170</name>
</gene>
<keyword evidence="15" id="KW-1185">Reference proteome</keyword>
<dbReference type="InterPro" id="IPR003593">
    <property type="entry name" value="AAA+_ATPase"/>
</dbReference>
<dbReference type="GO" id="GO:0006355">
    <property type="term" value="P:regulation of DNA-templated transcription"/>
    <property type="evidence" value="ECO:0007669"/>
    <property type="project" value="InterPro"/>
</dbReference>
<feature type="domain" description="Sigma-54 factor interaction" evidence="12">
    <location>
        <begin position="147"/>
        <end position="376"/>
    </location>
</feature>
<evidence type="ECO:0000256" key="11">
    <source>
        <dbReference type="PROSITE-ProRule" id="PRU00169"/>
    </source>
</evidence>
<evidence type="ECO:0000256" key="5">
    <source>
        <dbReference type="ARBA" id="ARBA00022840"/>
    </source>
</evidence>
<dbReference type="InterPro" id="IPR058031">
    <property type="entry name" value="AAA_lid_NorR"/>
</dbReference>
<dbReference type="PANTHER" id="PTHR32071">
    <property type="entry name" value="TRANSCRIPTIONAL REGULATORY PROTEIN"/>
    <property type="match status" value="1"/>
</dbReference>
<evidence type="ECO:0000256" key="7">
    <source>
        <dbReference type="ARBA" id="ARBA00023015"/>
    </source>
</evidence>
<keyword evidence="7" id="KW-0805">Transcription regulation</keyword>
<protein>
    <submittedName>
        <fullName evidence="14">Sigma-54-dependent Fis family transcriptional regulator</fullName>
    </submittedName>
</protein>
<keyword evidence="10" id="KW-0804">Transcription</keyword>
<feature type="domain" description="Response regulatory" evidence="13">
    <location>
        <begin position="7"/>
        <end position="121"/>
    </location>
</feature>
<dbReference type="SUPFAM" id="SSF52540">
    <property type="entry name" value="P-loop containing nucleoside triphosphate hydrolases"/>
    <property type="match status" value="1"/>
</dbReference>
<dbReference type="RefSeq" id="WP_114696745.1">
    <property type="nucleotide sequence ID" value="NZ_QQOH01000004.1"/>
</dbReference>
<dbReference type="Gene3D" id="3.40.50.2300">
    <property type="match status" value="1"/>
</dbReference>
<dbReference type="PROSITE" id="PS50110">
    <property type="entry name" value="RESPONSE_REGULATORY"/>
    <property type="match status" value="1"/>
</dbReference>
<dbReference type="SMART" id="SM00448">
    <property type="entry name" value="REC"/>
    <property type="match status" value="1"/>
</dbReference>
<dbReference type="SUPFAM" id="SSF52172">
    <property type="entry name" value="CheY-like"/>
    <property type="match status" value="1"/>
</dbReference>
<evidence type="ECO:0000313" key="14">
    <source>
        <dbReference type="EMBL" id="RDE19195.1"/>
    </source>
</evidence>
<dbReference type="GO" id="GO:0000160">
    <property type="term" value="P:phosphorelay signal transduction system"/>
    <property type="evidence" value="ECO:0007669"/>
    <property type="project" value="UniProtKB-KW"/>
</dbReference>
<dbReference type="FunFam" id="3.40.50.300:FF:000006">
    <property type="entry name" value="DNA-binding transcriptional regulator NtrC"/>
    <property type="match status" value="1"/>
</dbReference>
<dbReference type="GO" id="GO:0005524">
    <property type="term" value="F:ATP binding"/>
    <property type="evidence" value="ECO:0007669"/>
    <property type="project" value="UniProtKB-KW"/>
</dbReference>
<reference evidence="14 15" key="1">
    <citation type="submission" date="2018-07" db="EMBL/GenBank/DDBJ databases">
        <title>Motiliproteus coralliicola sp. nov., a bacterium isolated from Coral.</title>
        <authorList>
            <person name="Wang G."/>
        </authorList>
    </citation>
    <scope>NUCLEOTIDE SEQUENCE [LARGE SCALE GENOMIC DNA]</scope>
    <source>
        <strain evidence="14 15">C34</strain>
    </source>
</reference>
<dbReference type="Pfam" id="PF25601">
    <property type="entry name" value="AAA_lid_14"/>
    <property type="match status" value="1"/>
</dbReference>
<evidence type="ECO:0000256" key="9">
    <source>
        <dbReference type="ARBA" id="ARBA00023159"/>
    </source>
</evidence>
<dbReference type="FunFam" id="1.10.8.60:FF:000014">
    <property type="entry name" value="DNA-binding transcriptional regulator NtrC"/>
    <property type="match status" value="1"/>
</dbReference>
<evidence type="ECO:0000256" key="8">
    <source>
        <dbReference type="ARBA" id="ARBA00023125"/>
    </source>
</evidence>
<dbReference type="CDD" id="cd17549">
    <property type="entry name" value="REC_DctD-like"/>
    <property type="match status" value="1"/>
</dbReference>
<dbReference type="AlphaFoldDB" id="A0A369WIC4"/>
<proteinExistence type="predicted"/>
<dbReference type="Pfam" id="PF00158">
    <property type="entry name" value="Sigma54_activat"/>
    <property type="match status" value="1"/>
</dbReference>
<dbReference type="InterPro" id="IPR025662">
    <property type="entry name" value="Sigma_54_int_dom_ATP-bd_1"/>
</dbReference>
<dbReference type="CDD" id="cd00009">
    <property type="entry name" value="AAA"/>
    <property type="match status" value="1"/>
</dbReference>
<dbReference type="InterPro" id="IPR025944">
    <property type="entry name" value="Sigma_54_int_dom_CS"/>
</dbReference>
<keyword evidence="6" id="KW-0902">Two-component regulatory system</keyword>
<name>A0A369WIC4_9GAMM</name>
<dbReference type="PROSITE" id="PS50045">
    <property type="entry name" value="SIGMA54_INTERACT_4"/>
    <property type="match status" value="1"/>
</dbReference>
<dbReference type="GO" id="GO:0043565">
    <property type="term" value="F:sequence-specific DNA binding"/>
    <property type="evidence" value="ECO:0007669"/>
    <property type="project" value="InterPro"/>
</dbReference>
<keyword evidence="3 11" id="KW-0597">Phosphoprotein</keyword>
<dbReference type="PROSITE" id="PS00675">
    <property type="entry name" value="SIGMA54_INTERACT_1"/>
    <property type="match status" value="1"/>
</dbReference>
<evidence type="ECO:0000256" key="6">
    <source>
        <dbReference type="ARBA" id="ARBA00023012"/>
    </source>
</evidence>
<dbReference type="OrthoDB" id="9804019at2"/>
<dbReference type="EMBL" id="QQOH01000004">
    <property type="protein sequence ID" value="RDE19195.1"/>
    <property type="molecule type" value="Genomic_DNA"/>
</dbReference>
<dbReference type="InterPro" id="IPR011006">
    <property type="entry name" value="CheY-like_superfamily"/>
</dbReference>
<comment type="caution">
    <text evidence="14">The sequence shown here is derived from an EMBL/GenBank/DDBJ whole genome shotgun (WGS) entry which is preliminary data.</text>
</comment>
<dbReference type="Gene3D" id="3.40.50.300">
    <property type="entry name" value="P-loop containing nucleotide triphosphate hydrolases"/>
    <property type="match status" value="1"/>
</dbReference>
<evidence type="ECO:0000256" key="3">
    <source>
        <dbReference type="ARBA" id="ARBA00022553"/>
    </source>
</evidence>
<evidence type="ECO:0000256" key="1">
    <source>
        <dbReference type="ARBA" id="ARBA00004496"/>
    </source>
</evidence>
<keyword evidence="5" id="KW-0067">ATP-binding</keyword>
<evidence type="ECO:0000313" key="15">
    <source>
        <dbReference type="Proteomes" id="UP000253769"/>
    </source>
</evidence>
<dbReference type="SUPFAM" id="SSF46689">
    <property type="entry name" value="Homeodomain-like"/>
    <property type="match status" value="1"/>
</dbReference>
<evidence type="ECO:0000259" key="12">
    <source>
        <dbReference type="PROSITE" id="PS50045"/>
    </source>
</evidence>
<dbReference type="Proteomes" id="UP000253769">
    <property type="component" value="Unassembled WGS sequence"/>
</dbReference>
<dbReference type="Gene3D" id="1.10.10.60">
    <property type="entry name" value="Homeodomain-like"/>
    <property type="match status" value="1"/>
</dbReference>
<dbReference type="Pfam" id="PF00072">
    <property type="entry name" value="Response_reg"/>
    <property type="match status" value="1"/>
</dbReference>